<keyword evidence="1" id="KW-0732">Signal</keyword>
<reference evidence="3" key="2">
    <citation type="journal article" date="2022" name="Microbiol. Resour. Announc.">
        <title>Metagenome Sequencing to Explore Phylogenomics of Terrestrial Cyanobacteria.</title>
        <authorList>
            <person name="Ward R.D."/>
            <person name="Stajich J.E."/>
            <person name="Johansen J.R."/>
            <person name="Huntemann M."/>
            <person name="Clum A."/>
            <person name="Foster B."/>
            <person name="Foster B."/>
            <person name="Roux S."/>
            <person name="Palaniappan K."/>
            <person name="Varghese N."/>
            <person name="Mukherjee S."/>
            <person name="Reddy T.B.K."/>
            <person name="Daum C."/>
            <person name="Copeland A."/>
            <person name="Chen I.A."/>
            <person name="Ivanova N.N."/>
            <person name="Kyrpides N.C."/>
            <person name="Shapiro N."/>
            <person name="Eloe-Fadrosh E.A."/>
            <person name="Pietrasiak N."/>
        </authorList>
    </citation>
    <scope>NUCLEOTIDE SEQUENCE</scope>
    <source>
        <strain evidence="3">GSE-NOS-MK-12-04C</strain>
    </source>
</reference>
<accession>A0A951UQZ0</accession>
<dbReference type="SMART" id="SM00912">
    <property type="entry name" value="Haemagg_act"/>
    <property type="match status" value="1"/>
</dbReference>
<proteinExistence type="predicted"/>
<sequence>MSGISTRWFLGIANWCAIVSAFATSANCALAQITPDSTLPNNSSVNLNGSTFNITGGTSAGSNLFHSFQQFSVPNGNAAIFQNPVNILNIISRVTGGSISEINGQIGTSELGRANLFLINPNGIVFGQNARLNVGGSFVATTANAIGFGNQGIFSASNPNNPALLTINPSALVFNQIAKSIENKSRAPIENNPAGFEAFGLRVPNGKSLLLVGGDIKMDGGQLNAYGGRVELGGLANPGTVTLLNDGNNLSSSFPIDVARANVSLDNGARVSVQAAGGGSIAVNAQDLEVLGGSILSAGIGQDLGSVDTVGGDITLNATGEIKVVGQNSRIYNYVRPRGQGKGGNLIIKTRELLVQNGGEVSTITRGPGKGGNLTVTAESVKVSNGDLLAQTRENATGAAGDLTINTGNTGTLRVQDGGRISASTYGAGQGGNLTVTAGSVEVSNGNLFAQANENTTGAAGDLTINTGTLLVKDGAQVSASTSGSGKGGNLTVTARSVEVSNRGDLLAQTRENATGAAGNLTIETGSLRVQDGGRISASTYGAGQAGNLTVTAESVEVSNGNLFAQANQDATGAAGNLTIETGTLLVKDGAEVSTSTDGSGEGGNLTVTARSVEVSNRGNLFAEARKNATGAAGDLTINTGTLLVKDRGEVSASTSGAGQGGNLTVNASDSVEVSNRGFLLAETIGNAIGAAGNLTIETGTLRVQDGGEVSTSTFGAGQGGNLTVNASDSVEVTGTTANGQSGSSLAAETRGTGNAGLLSIDTGRLIVRDGGTVTVRNEGKGGTSQAGNLQITARSINLDQGSLTANTNSGSNGGDIILNASDLLLLRNNSTISASAGTTDAGGNGGNITINAPSGFIVAAPNENSDITANAFSGSGGRVTINATGIYEIAPLSRQDLERRLPPGAVLNPRQLPTNDITAISQQNPSLSGQVNLNTPNVDPSQGLVQLPTVLVDTPRLVASGCAAFDSGNSSFTITGRGGLPPSPEELLTNDVVWSDNRILQTMTQQRSSEKPVAEPILKPKPEPVAIVPATGWVFNGKGQVTLISSAPKATGLGSNPANCPTQ</sequence>
<feature type="signal peptide" evidence="1">
    <location>
        <begin position="1"/>
        <end position="31"/>
    </location>
</feature>
<gene>
    <name evidence="3" type="ORF">KME60_05735</name>
</gene>
<comment type="caution">
    <text evidence="3">The sequence shown here is derived from an EMBL/GenBank/DDBJ whole genome shotgun (WGS) entry which is preliminary data.</text>
</comment>
<evidence type="ECO:0000313" key="3">
    <source>
        <dbReference type="EMBL" id="MBW4666943.1"/>
    </source>
</evidence>
<name>A0A951UQZ0_9CYAN</name>
<organism evidence="3 4">
    <name type="scientific">Cyanomargarita calcarea GSE-NOS-MK-12-04C</name>
    <dbReference type="NCBI Taxonomy" id="2839659"/>
    <lineage>
        <taxon>Bacteria</taxon>
        <taxon>Bacillati</taxon>
        <taxon>Cyanobacteriota</taxon>
        <taxon>Cyanophyceae</taxon>
        <taxon>Nostocales</taxon>
        <taxon>Cyanomargaritaceae</taxon>
        <taxon>Cyanomargarita</taxon>
    </lineage>
</organism>
<dbReference type="NCBIfam" id="TIGR01901">
    <property type="entry name" value="adhes_NPXG"/>
    <property type="match status" value="1"/>
</dbReference>
<dbReference type="EMBL" id="JAHHGZ010000005">
    <property type="protein sequence ID" value="MBW4666943.1"/>
    <property type="molecule type" value="Genomic_DNA"/>
</dbReference>
<evidence type="ECO:0000259" key="2">
    <source>
        <dbReference type="SMART" id="SM00912"/>
    </source>
</evidence>
<dbReference type="InterPro" id="IPR008638">
    <property type="entry name" value="FhaB/CdiA-like_TPS"/>
</dbReference>
<evidence type="ECO:0000256" key="1">
    <source>
        <dbReference type="SAM" id="SignalP"/>
    </source>
</evidence>
<feature type="chain" id="PRO_5036685363" evidence="1">
    <location>
        <begin position="32"/>
        <end position="1064"/>
    </location>
</feature>
<dbReference type="InterPro" id="IPR012334">
    <property type="entry name" value="Pectin_lyas_fold"/>
</dbReference>
<evidence type="ECO:0000313" key="4">
    <source>
        <dbReference type="Proteomes" id="UP000729701"/>
    </source>
</evidence>
<protein>
    <submittedName>
        <fullName evidence="3">Filamentous hemagglutinin N-terminal domain-containing protein</fullName>
    </submittedName>
</protein>
<feature type="domain" description="Filamentous haemagglutinin FhaB/tRNA nuclease CdiA-like TPS" evidence="2">
    <location>
        <begin position="29"/>
        <end position="149"/>
    </location>
</feature>
<dbReference type="InterPro" id="IPR011050">
    <property type="entry name" value="Pectin_lyase_fold/virulence"/>
</dbReference>
<reference evidence="3" key="1">
    <citation type="submission" date="2021-05" db="EMBL/GenBank/DDBJ databases">
        <authorList>
            <person name="Pietrasiak N."/>
            <person name="Ward R."/>
            <person name="Stajich J.E."/>
            <person name="Kurbessoian T."/>
        </authorList>
    </citation>
    <scope>NUCLEOTIDE SEQUENCE</scope>
    <source>
        <strain evidence="3">GSE-NOS-MK-12-04C</strain>
    </source>
</reference>
<dbReference type="Gene3D" id="2.160.20.10">
    <property type="entry name" value="Single-stranded right-handed beta-helix, Pectin lyase-like"/>
    <property type="match status" value="3"/>
</dbReference>
<dbReference type="AlphaFoldDB" id="A0A951UQZ0"/>
<dbReference type="Proteomes" id="UP000729701">
    <property type="component" value="Unassembled WGS sequence"/>
</dbReference>
<dbReference type="Pfam" id="PF05860">
    <property type="entry name" value="TPS"/>
    <property type="match status" value="1"/>
</dbReference>
<dbReference type="SUPFAM" id="SSF51126">
    <property type="entry name" value="Pectin lyase-like"/>
    <property type="match status" value="3"/>
</dbReference>